<dbReference type="EMBL" id="CP011120">
    <property type="protein sequence ID" value="ANA14735.1"/>
    <property type="molecule type" value="Genomic_DNA"/>
</dbReference>
<keyword evidence="1" id="KW-0472">Membrane</keyword>
<keyword evidence="1" id="KW-0812">Transmembrane</keyword>
<protein>
    <submittedName>
        <fullName evidence="2">Uncharacterized protein</fullName>
    </submittedName>
</protein>
<dbReference type="Proteomes" id="UP000076595">
    <property type="component" value="Chromosome"/>
</dbReference>
<proteinExistence type="predicted"/>
<feature type="transmembrane region" description="Helical" evidence="1">
    <location>
        <begin position="48"/>
        <end position="68"/>
    </location>
</feature>
<name>A0ABM6AM48_9PROT</name>
<sequence length="115" mass="11556">MVMAACIIHTGIQAMAPYMMIIMVMAVGAVVAEARGLAQVLAPVADPVGMVAPVALALAHAQAVVVVAHQVVALAAPEAAVVPVVVVRVVMAVPVAVVALVVVTDNLAKAAFFKV</sequence>
<dbReference type="RefSeq" id="WP_035353072.1">
    <property type="nucleotide sequence ID" value="NZ_JBFNUA010000002.1"/>
</dbReference>
<reference evidence="2 3" key="1">
    <citation type="submission" date="2015-03" db="EMBL/GenBank/DDBJ databases">
        <title>Genome study of Acetobacter sp. SLV-7.</title>
        <authorList>
            <person name="Cho G.Y."/>
            <person name="Jeon C.O."/>
        </authorList>
    </citation>
    <scope>NUCLEOTIDE SEQUENCE [LARGE SCALE GENOMIC DNA]</scope>
    <source>
        <strain evidence="2 3">SLV-7</strain>
    </source>
</reference>
<evidence type="ECO:0000256" key="1">
    <source>
        <dbReference type="SAM" id="Phobius"/>
    </source>
</evidence>
<evidence type="ECO:0000313" key="2">
    <source>
        <dbReference type="EMBL" id="ANA14735.1"/>
    </source>
</evidence>
<feature type="transmembrane region" description="Helical" evidence="1">
    <location>
        <begin position="80"/>
        <end position="103"/>
    </location>
</feature>
<accession>A0ABM6AM48</accession>
<organism evidence="2 3">
    <name type="scientific">Acetobacter oryzifermentans</name>
    <dbReference type="NCBI Taxonomy" id="1633874"/>
    <lineage>
        <taxon>Bacteria</taxon>
        <taxon>Pseudomonadati</taxon>
        <taxon>Pseudomonadota</taxon>
        <taxon>Alphaproteobacteria</taxon>
        <taxon>Acetobacterales</taxon>
        <taxon>Acetobacteraceae</taxon>
        <taxon>Acetobacter</taxon>
    </lineage>
</organism>
<evidence type="ECO:0000313" key="3">
    <source>
        <dbReference type="Proteomes" id="UP000076595"/>
    </source>
</evidence>
<gene>
    <name evidence="2" type="ORF">WG31_12760</name>
</gene>
<keyword evidence="1" id="KW-1133">Transmembrane helix</keyword>
<keyword evidence="3" id="KW-1185">Reference proteome</keyword>